<comment type="subcellular location">
    <subcellularLocation>
        <location evidence="1">Cell membrane</location>
        <topology evidence="1">Multi-pass membrane protein</topology>
    </subcellularLocation>
</comment>
<keyword evidence="4 7" id="KW-0812">Transmembrane</keyword>
<name>A0AAJ2NU19_ALKPS</name>
<dbReference type="Proteomes" id="UP001285636">
    <property type="component" value="Unassembled WGS sequence"/>
</dbReference>
<evidence type="ECO:0000256" key="1">
    <source>
        <dbReference type="ARBA" id="ARBA00004651"/>
    </source>
</evidence>
<evidence type="ECO:0000256" key="6">
    <source>
        <dbReference type="ARBA" id="ARBA00023136"/>
    </source>
</evidence>
<comment type="similarity">
    <text evidence="2">Belongs to the UPF0702 family.</text>
</comment>
<evidence type="ECO:0000313" key="10">
    <source>
        <dbReference type="Proteomes" id="UP001285636"/>
    </source>
</evidence>
<evidence type="ECO:0000259" key="8">
    <source>
        <dbReference type="Pfam" id="PF04239"/>
    </source>
</evidence>
<gene>
    <name evidence="9" type="ORF">RYX45_25350</name>
</gene>
<keyword evidence="6 7" id="KW-0472">Membrane</keyword>
<sequence>GITIGSIAGEVVTGLEGNLYHGSLAIIVFGLVTYLVNFLSIHSKKFSDFTEGKGTVIIRDGKILEDNLKKERYTIDEI</sequence>
<evidence type="ECO:0000313" key="9">
    <source>
        <dbReference type="EMBL" id="MDV2888491.1"/>
    </source>
</evidence>
<evidence type="ECO:0000256" key="3">
    <source>
        <dbReference type="ARBA" id="ARBA00022475"/>
    </source>
</evidence>
<proteinExistence type="inferred from homology"/>
<dbReference type="PANTHER" id="PTHR34582">
    <property type="entry name" value="UPF0702 TRANSMEMBRANE PROTEIN YCAP"/>
    <property type="match status" value="1"/>
</dbReference>
<dbReference type="AlphaFoldDB" id="A0AAJ2NU19"/>
<dbReference type="RefSeq" id="WP_323468385.1">
    <property type="nucleotide sequence ID" value="NZ_JAWJAY010001546.1"/>
</dbReference>
<evidence type="ECO:0000256" key="4">
    <source>
        <dbReference type="ARBA" id="ARBA00022692"/>
    </source>
</evidence>
<evidence type="ECO:0000256" key="2">
    <source>
        <dbReference type="ARBA" id="ARBA00006448"/>
    </source>
</evidence>
<protein>
    <submittedName>
        <fullName evidence="9">DUF421 domain-containing protein</fullName>
    </submittedName>
</protein>
<organism evidence="9 10">
    <name type="scientific">Alkalihalophilus pseudofirmus</name>
    <name type="common">Bacillus pseudofirmus</name>
    <dbReference type="NCBI Taxonomy" id="79885"/>
    <lineage>
        <taxon>Bacteria</taxon>
        <taxon>Bacillati</taxon>
        <taxon>Bacillota</taxon>
        <taxon>Bacilli</taxon>
        <taxon>Bacillales</taxon>
        <taxon>Bacillaceae</taxon>
        <taxon>Alkalihalophilus</taxon>
    </lineage>
</organism>
<feature type="transmembrane region" description="Helical" evidence="7">
    <location>
        <begin position="19"/>
        <end position="39"/>
    </location>
</feature>
<dbReference type="PANTHER" id="PTHR34582:SF7">
    <property type="entry name" value="UPF0702 TRANSMEMBRANE PROTEIN YDFS"/>
    <property type="match status" value="1"/>
</dbReference>
<evidence type="ECO:0000256" key="7">
    <source>
        <dbReference type="SAM" id="Phobius"/>
    </source>
</evidence>
<keyword evidence="5 7" id="KW-1133">Transmembrane helix</keyword>
<accession>A0AAJ2NU19</accession>
<evidence type="ECO:0000256" key="5">
    <source>
        <dbReference type="ARBA" id="ARBA00022989"/>
    </source>
</evidence>
<comment type="caution">
    <text evidence="9">The sequence shown here is derived from an EMBL/GenBank/DDBJ whole genome shotgun (WGS) entry which is preliminary data.</text>
</comment>
<dbReference type="InterPro" id="IPR023090">
    <property type="entry name" value="UPF0702_alpha/beta_dom_sf"/>
</dbReference>
<dbReference type="GO" id="GO:0005886">
    <property type="term" value="C:plasma membrane"/>
    <property type="evidence" value="ECO:0007669"/>
    <property type="project" value="UniProtKB-SubCell"/>
</dbReference>
<feature type="non-terminal residue" evidence="9">
    <location>
        <position position="1"/>
    </location>
</feature>
<dbReference type="Gene3D" id="3.30.240.20">
    <property type="entry name" value="bsu07140 like domains"/>
    <property type="match status" value="1"/>
</dbReference>
<dbReference type="Pfam" id="PF04239">
    <property type="entry name" value="DUF421"/>
    <property type="match status" value="1"/>
</dbReference>
<dbReference type="EMBL" id="JAWJAY010001546">
    <property type="protein sequence ID" value="MDV2888491.1"/>
    <property type="molecule type" value="Genomic_DNA"/>
</dbReference>
<keyword evidence="3" id="KW-1003">Cell membrane</keyword>
<feature type="domain" description="YetF C-terminal" evidence="8">
    <location>
        <begin position="42"/>
        <end position="78"/>
    </location>
</feature>
<reference evidence="9" key="1">
    <citation type="submission" date="2023-10" db="EMBL/GenBank/DDBJ databases">
        <title>Screening of Alkalihalophilus pseudofirmusBZ-TG-HK211 and Its Alleviation of Salt Stress on Rapeseed Growth.</title>
        <authorList>
            <person name="Zhao B."/>
            <person name="Guo T."/>
        </authorList>
    </citation>
    <scope>NUCLEOTIDE SEQUENCE</scope>
    <source>
        <strain evidence="9">BZ-TG-HK211</strain>
    </source>
</reference>
<feature type="non-terminal residue" evidence="9">
    <location>
        <position position="78"/>
    </location>
</feature>
<dbReference type="InterPro" id="IPR007353">
    <property type="entry name" value="DUF421"/>
</dbReference>